<organism evidence="1 2">
    <name type="scientific">Rhodotorula diobovata</name>
    <dbReference type="NCBI Taxonomy" id="5288"/>
    <lineage>
        <taxon>Eukaryota</taxon>
        <taxon>Fungi</taxon>
        <taxon>Dikarya</taxon>
        <taxon>Basidiomycota</taxon>
        <taxon>Pucciniomycotina</taxon>
        <taxon>Microbotryomycetes</taxon>
        <taxon>Sporidiobolales</taxon>
        <taxon>Sporidiobolaceae</taxon>
        <taxon>Rhodotorula</taxon>
    </lineage>
</organism>
<dbReference type="Proteomes" id="UP000311382">
    <property type="component" value="Unassembled WGS sequence"/>
</dbReference>
<name>A0A5C5FZG8_9BASI</name>
<gene>
    <name evidence="1" type="ORF">DMC30DRAFT_218797</name>
</gene>
<dbReference type="AlphaFoldDB" id="A0A5C5FZG8"/>
<dbReference type="OrthoDB" id="2530326at2759"/>
<sequence length="265" mass="29723">MAPTKEAGWTAPRYGEFRLLPTVLELFADPKFAASTSDEARAADLKTWGEEHLDKVLDDMDNFAVDSRCEALRTILAATTDMGEEEGGLDAVDFIEAIASDEYNDEFFLRAGSYVSCRECTVFGPLQQVLKHVHKFHPLTSLYSYGLGRDAASLDELEPRVDLILEVACAWSALLELAELDADKPVSDKMLDKAFKDKKLVWENGPRGTKRRGGWKDVIFRVTTAARRAHAAGDVLDVPVIALKRLTRRERGIWGGGRWDRYGRW</sequence>
<keyword evidence="2" id="KW-1185">Reference proteome</keyword>
<accession>A0A5C5FZG8</accession>
<reference evidence="1 2" key="1">
    <citation type="submission" date="2019-03" db="EMBL/GenBank/DDBJ databases">
        <title>Rhodosporidium diobovatum UCD-FST 08-225 genome sequencing, assembly, and annotation.</title>
        <authorList>
            <person name="Fakankun I.U."/>
            <person name="Fristensky B."/>
            <person name="Levin D.B."/>
        </authorList>
    </citation>
    <scope>NUCLEOTIDE SEQUENCE [LARGE SCALE GENOMIC DNA]</scope>
    <source>
        <strain evidence="1 2">UCD-FST 08-225</strain>
    </source>
</reference>
<evidence type="ECO:0000313" key="2">
    <source>
        <dbReference type="Proteomes" id="UP000311382"/>
    </source>
</evidence>
<dbReference type="EMBL" id="SOZI01000050">
    <property type="protein sequence ID" value="TNY21121.1"/>
    <property type="molecule type" value="Genomic_DNA"/>
</dbReference>
<protein>
    <submittedName>
        <fullName evidence="1">Uncharacterized protein</fullName>
    </submittedName>
</protein>
<proteinExistence type="predicted"/>
<comment type="caution">
    <text evidence="1">The sequence shown here is derived from an EMBL/GenBank/DDBJ whole genome shotgun (WGS) entry which is preliminary data.</text>
</comment>
<evidence type="ECO:0000313" key="1">
    <source>
        <dbReference type="EMBL" id="TNY21121.1"/>
    </source>
</evidence>